<evidence type="ECO:0000256" key="10">
    <source>
        <dbReference type="SAM" id="MobiDB-lite"/>
    </source>
</evidence>
<keyword evidence="4" id="KW-0349">Heme</keyword>
<name>A0A433DA02_9FUNG</name>
<keyword evidence="9" id="KW-0472">Membrane</keyword>
<comment type="caution">
    <text evidence="11">The sequence shown here is derived from an EMBL/GenBank/DDBJ whole genome shotgun (WGS) entry which is preliminary data.</text>
</comment>
<dbReference type="OrthoDB" id="1844152at2759"/>
<feature type="region of interest" description="Disordered" evidence="10">
    <location>
        <begin position="286"/>
        <end position="311"/>
    </location>
</feature>
<keyword evidence="8" id="KW-0503">Monooxygenase</keyword>
<comment type="subcellular location">
    <subcellularLocation>
        <location evidence="2">Membrane</location>
    </subcellularLocation>
</comment>
<evidence type="ECO:0000256" key="3">
    <source>
        <dbReference type="ARBA" id="ARBA00010617"/>
    </source>
</evidence>
<dbReference type="Gene3D" id="1.10.630.10">
    <property type="entry name" value="Cytochrome P450"/>
    <property type="match status" value="1"/>
</dbReference>
<dbReference type="GO" id="GO:0004497">
    <property type="term" value="F:monooxygenase activity"/>
    <property type="evidence" value="ECO:0007669"/>
    <property type="project" value="UniProtKB-KW"/>
</dbReference>
<evidence type="ECO:0000313" key="12">
    <source>
        <dbReference type="Proteomes" id="UP000268093"/>
    </source>
</evidence>
<proteinExistence type="inferred from homology"/>
<reference evidence="11 12" key="1">
    <citation type="journal article" date="2018" name="New Phytol.">
        <title>Phylogenomics of Endogonaceae and evolution of mycorrhizas within Mucoromycota.</title>
        <authorList>
            <person name="Chang Y."/>
            <person name="Desiro A."/>
            <person name="Na H."/>
            <person name="Sandor L."/>
            <person name="Lipzen A."/>
            <person name="Clum A."/>
            <person name="Barry K."/>
            <person name="Grigoriev I.V."/>
            <person name="Martin F.M."/>
            <person name="Stajich J.E."/>
            <person name="Smith M.E."/>
            <person name="Bonito G."/>
            <person name="Spatafora J.W."/>
        </authorList>
    </citation>
    <scope>NUCLEOTIDE SEQUENCE [LARGE SCALE GENOMIC DNA]</scope>
    <source>
        <strain evidence="11 12">GMNB39</strain>
    </source>
</reference>
<comment type="similarity">
    <text evidence="3">Belongs to the cytochrome P450 family.</text>
</comment>
<organism evidence="11 12">
    <name type="scientific">Jimgerdemannia flammicorona</name>
    <dbReference type="NCBI Taxonomy" id="994334"/>
    <lineage>
        <taxon>Eukaryota</taxon>
        <taxon>Fungi</taxon>
        <taxon>Fungi incertae sedis</taxon>
        <taxon>Mucoromycota</taxon>
        <taxon>Mucoromycotina</taxon>
        <taxon>Endogonomycetes</taxon>
        <taxon>Endogonales</taxon>
        <taxon>Endogonaceae</taxon>
        <taxon>Jimgerdemannia</taxon>
    </lineage>
</organism>
<dbReference type="EMBL" id="RBNI01004216">
    <property type="protein sequence ID" value="RUP47698.1"/>
    <property type="molecule type" value="Genomic_DNA"/>
</dbReference>
<keyword evidence="7" id="KW-1133">Transmembrane helix</keyword>
<dbReference type="SUPFAM" id="SSF48264">
    <property type="entry name" value="Cytochrome P450"/>
    <property type="match status" value="1"/>
</dbReference>
<sequence>MRSGSYKPTFTFAEYQTLVTEMANLIPNIIFGSHLDVTSTQILGCGISLAVALYLAQRWMDGNKQSSPLVPYRFPIIGSTFEWNANPAKFIKDATKNYGSVFRIYANGRVQTVVGKDLVRNVAVNDDFNVIEAVHDDFDLDYMLRGGKQLDLKLPKLITKHITPNLKAYTPRVVRKLNESMDNWLGGVQDYMTMEDPAIMIQDMVANASASVFVGEELCNNKTFIHTSKVLTSDVGNMMSKMGLIKLMPRLSTLYQRFVFTFKNPASKHIAVVCRVTGPEVERRMKEAREQGDSWNRPVRSRRSSNSHHQSISGLTSIFHLHIHTKQQDILQDMIDELPSDSPAPLVTNTISNNLITLIFASIHTTTMHSVLLLYALADYEEYVQELLDEQEAVLAEEEAEEPGVEFGFSSNASLMFDEELQGPDPENFNPWRFVNKNKQASKVGMDILRFGMGNSTRVSILTTNHLRSISLQFPPYHQDTPAPAASLPFKRSRQLCLSSSASTGL</sequence>
<accession>A0A433DA02</accession>
<keyword evidence="4" id="KW-0408">Iron</keyword>
<evidence type="ECO:0000256" key="6">
    <source>
        <dbReference type="ARBA" id="ARBA00022723"/>
    </source>
</evidence>
<dbReference type="GO" id="GO:0005506">
    <property type="term" value="F:iron ion binding"/>
    <property type="evidence" value="ECO:0007669"/>
    <property type="project" value="InterPro"/>
</dbReference>
<gene>
    <name evidence="11" type="ORF">BC936DRAFT_145434</name>
</gene>
<dbReference type="InterPro" id="IPR036396">
    <property type="entry name" value="Cyt_P450_sf"/>
</dbReference>
<keyword evidence="6" id="KW-0479">Metal-binding</keyword>
<dbReference type="PANTHER" id="PTHR46206:SF5">
    <property type="entry name" value="P450, PUTATIVE (EUROFUNG)-RELATED"/>
    <property type="match status" value="1"/>
</dbReference>
<dbReference type="InterPro" id="IPR002401">
    <property type="entry name" value="Cyt_P450_E_grp-I"/>
</dbReference>
<evidence type="ECO:0000313" key="11">
    <source>
        <dbReference type="EMBL" id="RUP47698.1"/>
    </source>
</evidence>
<comment type="cofactor">
    <cofactor evidence="1">
        <name>heme</name>
        <dbReference type="ChEBI" id="CHEBI:30413"/>
    </cofactor>
</comment>
<evidence type="ECO:0000256" key="5">
    <source>
        <dbReference type="ARBA" id="ARBA00022692"/>
    </source>
</evidence>
<dbReference type="AlphaFoldDB" id="A0A433DA02"/>
<keyword evidence="12" id="KW-1185">Reference proteome</keyword>
<evidence type="ECO:0000256" key="7">
    <source>
        <dbReference type="ARBA" id="ARBA00022989"/>
    </source>
</evidence>
<dbReference type="PANTHER" id="PTHR46206">
    <property type="entry name" value="CYTOCHROME P450"/>
    <property type="match status" value="1"/>
</dbReference>
<dbReference type="InterPro" id="IPR001128">
    <property type="entry name" value="Cyt_P450"/>
</dbReference>
<evidence type="ECO:0000256" key="8">
    <source>
        <dbReference type="ARBA" id="ARBA00023033"/>
    </source>
</evidence>
<protein>
    <submittedName>
        <fullName evidence="11">Cytochrome P450</fullName>
    </submittedName>
</protein>
<dbReference type="Proteomes" id="UP000268093">
    <property type="component" value="Unassembled WGS sequence"/>
</dbReference>
<keyword evidence="5" id="KW-0812">Transmembrane</keyword>
<dbReference type="Pfam" id="PF00067">
    <property type="entry name" value="p450"/>
    <property type="match status" value="1"/>
</dbReference>
<keyword evidence="8" id="KW-0560">Oxidoreductase</keyword>
<evidence type="ECO:0000256" key="1">
    <source>
        <dbReference type="ARBA" id="ARBA00001971"/>
    </source>
</evidence>
<evidence type="ECO:0000256" key="4">
    <source>
        <dbReference type="ARBA" id="ARBA00022617"/>
    </source>
</evidence>
<dbReference type="GO" id="GO:0016020">
    <property type="term" value="C:membrane"/>
    <property type="evidence" value="ECO:0007669"/>
    <property type="project" value="UniProtKB-SubCell"/>
</dbReference>
<dbReference type="GO" id="GO:0016705">
    <property type="term" value="F:oxidoreductase activity, acting on paired donors, with incorporation or reduction of molecular oxygen"/>
    <property type="evidence" value="ECO:0007669"/>
    <property type="project" value="InterPro"/>
</dbReference>
<evidence type="ECO:0000256" key="9">
    <source>
        <dbReference type="ARBA" id="ARBA00023136"/>
    </source>
</evidence>
<evidence type="ECO:0000256" key="2">
    <source>
        <dbReference type="ARBA" id="ARBA00004370"/>
    </source>
</evidence>
<dbReference type="PRINTS" id="PR00463">
    <property type="entry name" value="EP450I"/>
</dbReference>
<dbReference type="GO" id="GO:0020037">
    <property type="term" value="F:heme binding"/>
    <property type="evidence" value="ECO:0007669"/>
    <property type="project" value="InterPro"/>
</dbReference>